<feature type="region of interest" description="Disordered" evidence="4">
    <location>
        <begin position="768"/>
        <end position="788"/>
    </location>
</feature>
<protein>
    <submittedName>
        <fullName evidence="8">Uncharacterized protein</fullName>
    </submittedName>
</protein>
<dbReference type="Pfam" id="PF12783">
    <property type="entry name" value="Sec7-like_HUS"/>
    <property type="match status" value="1"/>
</dbReference>
<feature type="domain" description="Mon2 C-terminal" evidence="6">
    <location>
        <begin position="1282"/>
        <end position="1542"/>
    </location>
</feature>
<evidence type="ECO:0000256" key="1">
    <source>
        <dbReference type="ARBA" id="ARBA00008144"/>
    </source>
</evidence>
<keyword evidence="3" id="KW-0653">Protein transport</keyword>
<evidence type="ECO:0000256" key="2">
    <source>
        <dbReference type="ARBA" id="ARBA00022448"/>
    </source>
</evidence>
<dbReference type="InterPro" id="IPR032817">
    <property type="entry name" value="Mon2_C"/>
</dbReference>
<organism evidence="8 9">
    <name type="scientific">Cryptococcus neoformans Tu259-1</name>
    <dbReference type="NCBI Taxonomy" id="1230072"/>
    <lineage>
        <taxon>Eukaryota</taxon>
        <taxon>Fungi</taxon>
        <taxon>Dikarya</taxon>
        <taxon>Basidiomycota</taxon>
        <taxon>Agaricomycotina</taxon>
        <taxon>Tremellomycetes</taxon>
        <taxon>Tremellales</taxon>
        <taxon>Cryptococcaceae</taxon>
        <taxon>Cryptococcus</taxon>
        <taxon>Cryptococcus neoformans species complex</taxon>
    </lineage>
</organism>
<dbReference type="GO" id="GO:0005794">
    <property type="term" value="C:Golgi apparatus"/>
    <property type="evidence" value="ECO:0007669"/>
    <property type="project" value="UniProtKB-ARBA"/>
</dbReference>
<dbReference type="InterPro" id="IPR016024">
    <property type="entry name" value="ARM-type_fold"/>
</dbReference>
<feature type="domain" description="Mon2/Sec7/BIG1-like dimerisation and cyclophilin-binding" evidence="7">
    <location>
        <begin position="15"/>
        <end position="178"/>
    </location>
</feature>
<dbReference type="PANTHER" id="PTHR10663">
    <property type="entry name" value="GUANYL-NUCLEOTIDE EXCHANGE FACTOR"/>
    <property type="match status" value="1"/>
</dbReference>
<dbReference type="Proteomes" id="UP000199727">
    <property type="component" value="Unassembled WGS sequence"/>
</dbReference>
<dbReference type="OrthoDB" id="294853at2759"/>
<reference evidence="8 9" key="1">
    <citation type="submission" date="2017-06" db="EMBL/GenBank/DDBJ databases">
        <title>Global population genomics of the pathogenic fungus Cryptococcus neoformans var. grubii.</title>
        <authorList>
            <person name="Cuomo C."/>
            <person name="Litvintseva A."/>
            <person name="Chen Y."/>
            <person name="Young S."/>
            <person name="Zeng Q."/>
            <person name="Chapman S."/>
            <person name="Gujja S."/>
            <person name="Saif S."/>
            <person name="Birren B."/>
        </authorList>
    </citation>
    <scope>NUCLEOTIDE SEQUENCE [LARGE SCALE GENOMIC DNA]</scope>
    <source>
        <strain evidence="8 9">Tu259-1</strain>
    </source>
</reference>
<accession>A0A854QM30</accession>
<dbReference type="SUPFAM" id="SSF48371">
    <property type="entry name" value="ARM repeat"/>
    <property type="match status" value="1"/>
</dbReference>
<evidence type="ECO:0000259" key="7">
    <source>
        <dbReference type="Pfam" id="PF16213"/>
    </source>
</evidence>
<dbReference type="GO" id="GO:0015031">
    <property type="term" value="P:protein transport"/>
    <property type="evidence" value="ECO:0007669"/>
    <property type="project" value="UniProtKB-KW"/>
</dbReference>
<keyword evidence="2" id="KW-0813">Transport</keyword>
<feature type="compositionally biased region" description="Polar residues" evidence="4">
    <location>
        <begin position="768"/>
        <end position="777"/>
    </location>
</feature>
<evidence type="ECO:0000256" key="3">
    <source>
        <dbReference type="ARBA" id="ARBA00022927"/>
    </source>
</evidence>
<evidence type="ECO:0000313" key="9">
    <source>
        <dbReference type="Proteomes" id="UP000199727"/>
    </source>
</evidence>
<evidence type="ECO:0000259" key="6">
    <source>
        <dbReference type="Pfam" id="PF16206"/>
    </source>
</evidence>
<name>A0A854QM30_CRYNE</name>
<gene>
    <name evidence="8" type="ORF">C361_00801</name>
</gene>
<dbReference type="InterPro" id="IPR032629">
    <property type="entry name" value="DCB_dom"/>
</dbReference>
<evidence type="ECO:0000256" key="4">
    <source>
        <dbReference type="SAM" id="MobiDB-lite"/>
    </source>
</evidence>
<evidence type="ECO:0000259" key="5">
    <source>
        <dbReference type="Pfam" id="PF12783"/>
    </source>
</evidence>
<dbReference type="Pfam" id="PF16206">
    <property type="entry name" value="Mon2_C"/>
    <property type="match status" value="2"/>
</dbReference>
<comment type="similarity">
    <text evidence="1">Belongs to the MON2 family.</text>
</comment>
<dbReference type="PANTHER" id="PTHR10663:SF333">
    <property type="entry name" value="PROTEIN MON2 HOMOLOG"/>
    <property type="match status" value="1"/>
</dbReference>
<dbReference type="InterPro" id="IPR032691">
    <property type="entry name" value="Mon2/Sec7/BIG1-like_HUS"/>
</dbReference>
<feature type="domain" description="Mon2 C-terminal" evidence="6">
    <location>
        <begin position="1022"/>
        <end position="1082"/>
    </location>
</feature>
<sequence>MVAQASSKSGQMDHKLLISELQALTVETKRRNPDVKDASEAALEVLKEEPLRRESLLNNAETLLEPITLGCKTKTAKVIGISIAALQRLISLGGLPTEKLPQVLATLTSVANQAVDIQLKLLQTLLSILTFNTDVHDDVLGNVLLLCFKLQDSRVSVVSSTAAATLRQAVMLIFNRVSSSIPSTPTTAPLTLPSHPPQTIEVTPSALDAFNIFSDLCLLAATAGSHGSAFSLWKGGDKEKPKLLKLSNLQRTFALELVESILSGYEDGVKKRPELLFLLQHSLHPLLLKLLAEKPTFPIALRVCRLIFLLIRSFIDQLPKEIETYLVSLVKLGTGDAEGEESKGKENTPPWLKALALEILRGICGDYSLLQIIYTHYDQTEGPKLYNRIISALSHLVNEKPALLGIGTQMHGLGIPATDPSSSNTSLNAAGYLDMGLGMVASAASVGVSTVNAMMGAGGGGLGPHSAMKLRLIEQHDKAEAPLIPETYIYLVALQSLDAIAEGIYTTVASKNPPPVPLQDMASSAWPALLAALSYCIGTNLSDSLFAEVLTALQNFTVACGLLGLNTPRDALLNTLGKYAVPPPAVSAMQSFMEAPNTQRNSGGIAADALGFASSLGVSGPTGPPSLSERNLACLRSMVNTARVLGSTLGNAWHDVLEILQNANFMLATRQSSHARKLTSGEPPRRTVQQTPTAELPETKPGILQDLDPESIQVLINSLFDSSKDLSDEAFTMFITALCHLSSEMIGMESVSPPPAAEIASEVSIPSTGTALLSPSHDSNRRRTSGLNLSHSIKSGERSFSLTKLKVVSSLNLNRIVTNEPEVGWTAITQHLLAVARHLTAPFTIRIQASDTLGELLLAAVRVGKGSRIQHQVFEVLVHQVDVLPISNSVSTDFDIRSSGYQTLHHLLESSGHSLQVGWKTIFQMLDGACQDKFTSGNDLSAEPQRPSVLSNKGNANLVRIAFPSLTLICNDFLTSLDGEAMRQCIACLGLFGRQKEDVNITLAAIGLLWTVSDAVQGDSKELWLYLLTELVGLGRDSRLEVRNSAMQTLFRCVELYGLGLSPELWEDVFWKIIFPLFDDTQGEESQVLALTSVGSIFGSFLSSTIASLQSFDKIYQHFLGRIKHAFMDGPRACCTASLTALEKVLVAANANRKELGLVVPKITDATWETFVAMGTSFSKGEPYTQDNLIALVQIGSLLHGSLSSNDSEKLAQLSDILRSIMTYARSPDYRPDVDVMSPLQTKLCQVIANSDMLGSSLVLGNLAEFASLAYVGVGDQGTGSKMTYVALSKWSMSKMAEVFDKAWKEKELYEDGTVEEMLGVYAIPIKLKYDCPPANRFGEDPPLWKSAMAIVTILLDKVMTTLDVETIALEKFESLWAQILEIFGGMLLAESSDNASSDDESFVIEHLTRLRTAVVPRLGNARVPDRVISQLSEILSKSSKLYHYDVRSNGGTTAPGIATTQEALRYWAFDLLVLLATKRDKIEDTGYKGDKRVSQLALPSLINRFEESIRRFKDDKRLRRGLPLGRAREDELLYILRHLATTKIWEGSLAPTGQASELLTAVYEKCPRSHLLPFYPLLLDLSFAQDHMPSLWVTLSEQSELLGTSVSDSVIGQGDAVDETESQLVDAEEEELIEVNAKDLAKRCLELIGLGMGLGGAVAL</sequence>
<evidence type="ECO:0000313" key="8">
    <source>
        <dbReference type="EMBL" id="OXG29145.1"/>
    </source>
</evidence>
<feature type="domain" description="Mon2/Sec7/BIG1-like HUS" evidence="5">
    <location>
        <begin position="206"/>
        <end position="382"/>
    </location>
</feature>
<feature type="region of interest" description="Disordered" evidence="4">
    <location>
        <begin position="674"/>
        <end position="704"/>
    </location>
</feature>
<comment type="caution">
    <text evidence="8">The sequence shown here is derived from an EMBL/GenBank/DDBJ whole genome shotgun (WGS) entry which is preliminary data.</text>
</comment>
<proteinExistence type="inferred from homology"/>
<dbReference type="EMBL" id="AMKT01000010">
    <property type="protein sequence ID" value="OXG29145.1"/>
    <property type="molecule type" value="Genomic_DNA"/>
</dbReference>
<dbReference type="Pfam" id="PF16213">
    <property type="entry name" value="DCB"/>
    <property type="match status" value="1"/>
</dbReference>